<dbReference type="Proteomes" id="UP000768180">
    <property type="component" value="Unassembled WGS sequence"/>
</dbReference>
<proteinExistence type="predicted"/>
<name>A0ABX2GKC7_9FIRM</name>
<dbReference type="Pfam" id="PF07927">
    <property type="entry name" value="HicA_toxin"/>
    <property type="match status" value="1"/>
</dbReference>
<keyword evidence="2" id="KW-1185">Reference proteome</keyword>
<dbReference type="EMBL" id="JAAITQ010000083">
    <property type="protein sequence ID" value="NSE18115.1"/>
    <property type="molecule type" value="Genomic_DNA"/>
</dbReference>
<dbReference type="InterPro" id="IPR012933">
    <property type="entry name" value="HicA_mRNA_interferase"/>
</dbReference>
<organism evidence="1 2">
    <name type="scientific">Fusicatenibacter saccharivorans</name>
    <dbReference type="NCBI Taxonomy" id="1150298"/>
    <lineage>
        <taxon>Bacteria</taxon>
        <taxon>Bacillati</taxon>
        <taxon>Bacillota</taxon>
        <taxon>Clostridia</taxon>
        <taxon>Lachnospirales</taxon>
        <taxon>Lachnospiraceae</taxon>
        <taxon>Fusicatenibacter</taxon>
    </lineage>
</organism>
<evidence type="ECO:0000313" key="1">
    <source>
        <dbReference type="EMBL" id="NSE18115.1"/>
    </source>
</evidence>
<accession>A0ABX2GKC7</accession>
<dbReference type="RefSeq" id="WP_173830468.1">
    <property type="nucleotide sequence ID" value="NZ_JAAITQ010000083.1"/>
</dbReference>
<reference evidence="1 2" key="1">
    <citation type="journal article" date="2020" name="Cell Host Microbe">
        <title>Functional and Genomic Variation between Human-Derived Isolates of Lachnospiraceae Reveals Inter- and Intra-Species Diversity.</title>
        <authorList>
            <person name="Sorbara M.T."/>
            <person name="Littmann E.R."/>
            <person name="Fontana E."/>
            <person name="Moody T.U."/>
            <person name="Kohout C.E."/>
            <person name="Gjonbalaj M."/>
            <person name="Eaton V."/>
            <person name="Seok R."/>
            <person name="Leiner I.M."/>
            <person name="Pamer E.G."/>
        </authorList>
    </citation>
    <scope>NUCLEOTIDE SEQUENCE [LARGE SCALE GENOMIC DNA]</scope>
    <source>
        <strain evidence="1 2">MSK.14.54</strain>
    </source>
</reference>
<comment type="caution">
    <text evidence="1">The sequence shown here is derived from an EMBL/GenBank/DDBJ whole genome shotgun (WGS) entry which is preliminary data.</text>
</comment>
<protein>
    <submittedName>
        <fullName evidence="1">Type II toxin-antitoxin system HicA family toxin</fullName>
    </submittedName>
</protein>
<evidence type="ECO:0000313" key="2">
    <source>
        <dbReference type="Proteomes" id="UP000768180"/>
    </source>
</evidence>
<sequence>MSKIDKAKERLSLHPKDYTYSEAKYLLSQLGFEEFNKGKTSGSRVKFYRASDQRIILLHKPHPGDEMSIGAIKDLAIRLEEMGEL</sequence>
<gene>
    <name evidence="1" type="ORF">G5B05_17450</name>
</gene>